<dbReference type="PANTHER" id="PTHR47268">
    <property type="entry name" value="ACYLPHOSPHATASE"/>
    <property type="match status" value="1"/>
</dbReference>
<feature type="active site" evidence="5">
    <location>
        <position position="20"/>
    </location>
</feature>
<feature type="active site" evidence="5">
    <location>
        <position position="38"/>
    </location>
</feature>
<dbReference type="Gene3D" id="3.30.70.100">
    <property type="match status" value="1"/>
</dbReference>
<evidence type="ECO:0000256" key="2">
    <source>
        <dbReference type="ARBA" id="ARBA00012150"/>
    </source>
</evidence>
<evidence type="ECO:0000259" key="8">
    <source>
        <dbReference type="PROSITE" id="PS51160"/>
    </source>
</evidence>
<dbReference type="RefSeq" id="WP_255913287.1">
    <property type="nucleotide sequence ID" value="NZ_JANFQO010000005.1"/>
</dbReference>
<dbReference type="PROSITE" id="PS00151">
    <property type="entry name" value="ACYLPHOSPHATASE_2"/>
    <property type="match status" value="1"/>
</dbReference>
<dbReference type="EC" id="3.6.1.7" evidence="2 5"/>
<dbReference type="InterPro" id="IPR001792">
    <property type="entry name" value="Acylphosphatase-like_dom"/>
</dbReference>
<dbReference type="EMBL" id="JANFQO010000005">
    <property type="protein sequence ID" value="MCQ4164518.1"/>
    <property type="molecule type" value="Genomic_DNA"/>
</dbReference>
<dbReference type="SUPFAM" id="SSF54975">
    <property type="entry name" value="Acylphosphatase/BLUF domain-like"/>
    <property type="match status" value="1"/>
</dbReference>
<organism evidence="9 10">
    <name type="scientific">Tahibacter harae</name>
    <dbReference type="NCBI Taxonomy" id="2963937"/>
    <lineage>
        <taxon>Bacteria</taxon>
        <taxon>Pseudomonadati</taxon>
        <taxon>Pseudomonadota</taxon>
        <taxon>Gammaproteobacteria</taxon>
        <taxon>Lysobacterales</taxon>
        <taxon>Rhodanobacteraceae</taxon>
        <taxon>Tahibacter</taxon>
    </lineage>
</organism>
<protein>
    <recommendedName>
        <fullName evidence="3 5">Acylphosphatase</fullName>
        <ecNumber evidence="2 5">3.6.1.7</ecNumber>
    </recommendedName>
</protein>
<feature type="domain" description="Acylphosphatase-like" evidence="8">
    <location>
        <begin position="5"/>
        <end position="90"/>
    </location>
</feature>
<dbReference type="Proteomes" id="UP001165498">
    <property type="component" value="Unassembled WGS sequence"/>
</dbReference>
<evidence type="ECO:0000256" key="5">
    <source>
        <dbReference type="PROSITE-ProRule" id="PRU00520"/>
    </source>
</evidence>
<dbReference type="Pfam" id="PF00708">
    <property type="entry name" value="Acylphosphatase"/>
    <property type="match status" value="1"/>
</dbReference>
<dbReference type="PRINTS" id="PR00112">
    <property type="entry name" value="ACYLPHPHTASE"/>
</dbReference>
<reference evidence="9" key="1">
    <citation type="submission" date="2022-07" db="EMBL/GenBank/DDBJ databases">
        <title>Tahibacter sp., a new gammaproteobacterium isolated from the silt sample collected at pig farm.</title>
        <authorList>
            <person name="Chen H."/>
        </authorList>
    </citation>
    <scope>NUCLEOTIDE SEQUENCE</scope>
    <source>
        <strain evidence="9">P2K</strain>
    </source>
</reference>
<proteinExistence type="inferred from homology"/>
<dbReference type="InterPro" id="IPR020456">
    <property type="entry name" value="Acylphosphatase"/>
</dbReference>
<sequence length="90" mass="9728">MSTTAARFLVSGRVQGVFFRASTRTEALRLGLSGYARNLPDGRVEVHAQGDAAAIAALEQWLRKGPPMARVDSLQREAIAVEDRQGFVTG</sequence>
<dbReference type="PANTHER" id="PTHR47268:SF4">
    <property type="entry name" value="ACYLPHOSPHATASE"/>
    <property type="match status" value="1"/>
</dbReference>
<dbReference type="InterPro" id="IPR036046">
    <property type="entry name" value="Acylphosphatase-like_dom_sf"/>
</dbReference>
<evidence type="ECO:0000313" key="10">
    <source>
        <dbReference type="Proteomes" id="UP001165498"/>
    </source>
</evidence>
<name>A0ABT1QQE0_9GAMM</name>
<comment type="catalytic activity">
    <reaction evidence="4 5 6">
        <text>an acyl phosphate + H2O = a carboxylate + phosphate + H(+)</text>
        <dbReference type="Rhea" id="RHEA:14965"/>
        <dbReference type="ChEBI" id="CHEBI:15377"/>
        <dbReference type="ChEBI" id="CHEBI:15378"/>
        <dbReference type="ChEBI" id="CHEBI:29067"/>
        <dbReference type="ChEBI" id="CHEBI:43474"/>
        <dbReference type="ChEBI" id="CHEBI:59918"/>
        <dbReference type="EC" id="3.6.1.7"/>
    </reaction>
</comment>
<dbReference type="NCBIfam" id="NF011000">
    <property type="entry name" value="PRK14426.1"/>
    <property type="match status" value="1"/>
</dbReference>
<dbReference type="NCBIfam" id="NF011022">
    <property type="entry name" value="PRK14451.1"/>
    <property type="match status" value="1"/>
</dbReference>
<dbReference type="NCBIfam" id="NF011018">
    <property type="entry name" value="PRK14446.1"/>
    <property type="match status" value="1"/>
</dbReference>
<evidence type="ECO:0000313" key="9">
    <source>
        <dbReference type="EMBL" id="MCQ4164518.1"/>
    </source>
</evidence>
<dbReference type="PROSITE" id="PS51160">
    <property type="entry name" value="ACYLPHOSPHATASE_3"/>
    <property type="match status" value="1"/>
</dbReference>
<evidence type="ECO:0000256" key="4">
    <source>
        <dbReference type="ARBA" id="ARBA00047645"/>
    </source>
</evidence>
<dbReference type="InterPro" id="IPR017968">
    <property type="entry name" value="Acylphosphatase_CS"/>
</dbReference>
<evidence type="ECO:0000256" key="7">
    <source>
        <dbReference type="RuleBase" id="RU004168"/>
    </source>
</evidence>
<comment type="similarity">
    <text evidence="1 7">Belongs to the acylphosphatase family.</text>
</comment>
<gene>
    <name evidence="9" type="ORF">NM961_07325</name>
</gene>
<keyword evidence="5 6" id="KW-0378">Hydrolase</keyword>
<keyword evidence="10" id="KW-1185">Reference proteome</keyword>
<evidence type="ECO:0000256" key="6">
    <source>
        <dbReference type="RuleBase" id="RU000553"/>
    </source>
</evidence>
<comment type="caution">
    <text evidence="9">The sequence shown here is derived from an EMBL/GenBank/DDBJ whole genome shotgun (WGS) entry which is preliminary data.</text>
</comment>
<accession>A0ABT1QQE0</accession>
<evidence type="ECO:0000256" key="1">
    <source>
        <dbReference type="ARBA" id="ARBA00005614"/>
    </source>
</evidence>
<dbReference type="PROSITE" id="PS00150">
    <property type="entry name" value="ACYLPHOSPHATASE_1"/>
    <property type="match status" value="1"/>
</dbReference>
<evidence type="ECO:0000256" key="3">
    <source>
        <dbReference type="ARBA" id="ARBA00015991"/>
    </source>
</evidence>